<accession>A0A1I6Z686</accession>
<dbReference type="EMBL" id="FPBA01000004">
    <property type="protein sequence ID" value="SFT58216.1"/>
    <property type="molecule type" value="Genomic_DNA"/>
</dbReference>
<feature type="compositionally biased region" description="Low complexity" evidence="1">
    <location>
        <begin position="326"/>
        <end position="336"/>
    </location>
</feature>
<protein>
    <recommendedName>
        <fullName evidence="5">Heavy-metal-associated domain-containing protein</fullName>
    </recommendedName>
</protein>
<evidence type="ECO:0000313" key="4">
    <source>
        <dbReference type="Proteomes" id="UP000199546"/>
    </source>
</evidence>
<keyword evidence="4" id="KW-1185">Reference proteome</keyword>
<feature type="signal peptide" evidence="2">
    <location>
        <begin position="1"/>
        <end position="22"/>
    </location>
</feature>
<organism evidence="3 4">
    <name type="scientific">Geodermatophilus amargosae</name>
    <dbReference type="NCBI Taxonomy" id="1296565"/>
    <lineage>
        <taxon>Bacteria</taxon>
        <taxon>Bacillati</taxon>
        <taxon>Actinomycetota</taxon>
        <taxon>Actinomycetes</taxon>
        <taxon>Geodermatophilales</taxon>
        <taxon>Geodermatophilaceae</taxon>
        <taxon>Geodermatophilus</taxon>
    </lineage>
</organism>
<evidence type="ECO:0000313" key="3">
    <source>
        <dbReference type="EMBL" id="SFT58216.1"/>
    </source>
</evidence>
<feature type="region of interest" description="Disordered" evidence="1">
    <location>
        <begin position="323"/>
        <end position="350"/>
    </location>
</feature>
<reference evidence="4" key="1">
    <citation type="submission" date="2016-10" db="EMBL/GenBank/DDBJ databases">
        <authorList>
            <person name="Varghese N."/>
            <person name="Submissions S."/>
        </authorList>
    </citation>
    <scope>NUCLEOTIDE SEQUENCE [LARGE SCALE GENOMIC DNA]</scope>
    <source>
        <strain evidence="4">DSM 46136</strain>
    </source>
</reference>
<sequence>MNTPTRLGVYALGLVAVFGAAAGIGSVAGPIGAAADDAATQDTATQDTATHDTATHDTATHDTASSTGSHTESPMDTSAPQASAVDHVPGGLQISEGGYTLDVAGSLPAGAATPVSFRILGPDGRPVTAYDTAHDEDLHLIAVRRDLTGYQHVHPDLAADGTWSIPLELTAGTWRLFADFDPAGGDAGLVLGADVDVAGDLVPQSLPEPSTTAEVDGYTVTLDGQLTPGAESELTLSVSRDGRPVTDLQPYLAAYGHLVALRDGDLAYLHVHPAGEPGDGTTAPGPDITFYATAPSAGDYRLFLDFQHGDVVRTAEFTVRAGDLAGAPTGNGTPATGDGGGHGDDGHAHG</sequence>
<proteinExistence type="predicted"/>
<dbReference type="OrthoDB" id="128043at2"/>
<dbReference type="AlphaFoldDB" id="A0A1I6Z686"/>
<dbReference type="Proteomes" id="UP000199546">
    <property type="component" value="Unassembled WGS sequence"/>
</dbReference>
<gene>
    <name evidence="3" type="ORF">SAMN05660657_01739</name>
</gene>
<feature type="compositionally biased region" description="Basic and acidic residues" evidence="1">
    <location>
        <begin position="49"/>
        <end position="60"/>
    </location>
</feature>
<evidence type="ECO:0000256" key="2">
    <source>
        <dbReference type="SAM" id="SignalP"/>
    </source>
</evidence>
<feature type="region of interest" description="Disordered" evidence="1">
    <location>
        <begin position="42"/>
        <end position="85"/>
    </location>
</feature>
<feature type="chain" id="PRO_5038901342" description="Heavy-metal-associated domain-containing protein" evidence="2">
    <location>
        <begin position="23"/>
        <end position="350"/>
    </location>
</feature>
<keyword evidence="2" id="KW-0732">Signal</keyword>
<feature type="compositionally biased region" description="Basic and acidic residues" evidence="1">
    <location>
        <begin position="341"/>
        <end position="350"/>
    </location>
</feature>
<dbReference type="STRING" id="1296565.SAMN05660657_01739"/>
<evidence type="ECO:0000256" key="1">
    <source>
        <dbReference type="SAM" id="MobiDB-lite"/>
    </source>
</evidence>
<dbReference type="RefSeq" id="WP_093578988.1">
    <property type="nucleotide sequence ID" value="NZ_FPBA01000004.1"/>
</dbReference>
<evidence type="ECO:0008006" key="5">
    <source>
        <dbReference type="Google" id="ProtNLM"/>
    </source>
</evidence>
<feature type="compositionally biased region" description="Polar residues" evidence="1">
    <location>
        <begin position="65"/>
        <end position="81"/>
    </location>
</feature>
<name>A0A1I6Z686_9ACTN</name>